<accession>A0A4U0T8U6</accession>
<reference evidence="1 2" key="1">
    <citation type="submission" date="2019-04" db="EMBL/GenBank/DDBJ databases">
        <title>Streptomyces oryziradicis sp. nov., a novel actinomycete isolated from rhizosphere soil of rice (Oryza sativa L.).</title>
        <authorList>
            <person name="Li C."/>
        </authorList>
    </citation>
    <scope>NUCLEOTIDE SEQUENCE [LARGE SCALE GENOMIC DNA]</scope>
    <source>
        <strain evidence="1 2">NEAU-C40</strain>
    </source>
</reference>
<dbReference type="RefSeq" id="WP_136723245.1">
    <property type="nucleotide sequence ID" value="NZ_SUMC01000007.1"/>
</dbReference>
<gene>
    <name evidence="1" type="ORF">FCI23_10710</name>
</gene>
<dbReference type="EMBL" id="SUMC01000007">
    <property type="protein sequence ID" value="TKA11785.1"/>
    <property type="molecule type" value="Genomic_DNA"/>
</dbReference>
<comment type="caution">
    <text evidence="1">The sequence shown here is derived from an EMBL/GenBank/DDBJ whole genome shotgun (WGS) entry which is preliminary data.</text>
</comment>
<dbReference type="OrthoDB" id="4249191at2"/>
<evidence type="ECO:0000313" key="2">
    <source>
        <dbReference type="Proteomes" id="UP000305778"/>
    </source>
</evidence>
<organism evidence="1 2">
    <name type="scientific">Actinacidiphila oryziradicis</name>
    <dbReference type="NCBI Taxonomy" id="2571141"/>
    <lineage>
        <taxon>Bacteria</taxon>
        <taxon>Bacillati</taxon>
        <taxon>Actinomycetota</taxon>
        <taxon>Actinomycetes</taxon>
        <taxon>Kitasatosporales</taxon>
        <taxon>Streptomycetaceae</taxon>
        <taxon>Actinacidiphila</taxon>
    </lineage>
</organism>
<evidence type="ECO:0000313" key="1">
    <source>
        <dbReference type="EMBL" id="TKA11785.1"/>
    </source>
</evidence>
<protein>
    <submittedName>
        <fullName evidence="1">Uncharacterized protein</fullName>
    </submittedName>
</protein>
<dbReference type="Proteomes" id="UP000305778">
    <property type="component" value="Unassembled WGS sequence"/>
</dbReference>
<name>A0A4U0T8U6_9ACTN</name>
<dbReference type="AlphaFoldDB" id="A0A4U0T8U6"/>
<keyword evidence="2" id="KW-1185">Reference proteome</keyword>
<proteinExistence type="predicted"/>
<sequence>MAPAGFDFQAVDVCFASSRVRCTQDFDVTTTSPEDCSLNAVMCPIATVHVPAGTKITTQMLKADAVVLAYQAPFPDNTWERLTLKWPDGSRAKLSIKIATEWSLVTVKSKLLSKTGKPLVGHPFAGKFYICDTYNTDAVCNS</sequence>